<dbReference type="EMBL" id="CAJNOH010000353">
    <property type="protein sequence ID" value="CAF1010904.1"/>
    <property type="molecule type" value="Genomic_DNA"/>
</dbReference>
<protein>
    <submittedName>
        <fullName evidence="1">Uncharacterized protein</fullName>
    </submittedName>
</protein>
<name>A0A814HK42_9BILA</name>
<dbReference type="AlphaFoldDB" id="A0A814HK42"/>
<dbReference type="Proteomes" id="UP000663870">
    <property type="component" value="Unassembled WGS sequence"/>
</dbReference>
<keyword evidence="5" id="KW-1185">Reference proteome</keyword>
<gene>
    <name evidence="2" type="ORF">JXQ802_LOCUS19939</name>
    <name evidence="3" type="ORF">JXQ802_LOCUS20081</name>
    <name evidence="1" type="ORF">PYM288_LOCUS15102</name>
</gene>
<comment type="caution">
    <text evidence="1">The sequence shown here is derived from an EMBL/GenBank/DDBJ whole genome shotgun (WGS) entry which is preliminary data.</text>
</comment>
<evidence type="ECO:0000313" key="5">
    <source>
        <dbReference type="Proteomes" id="UP000663870"/>
    </source>
</evidence>
<dbReference type="EMBL" id="CAJNOL010000566">
    <property type="protein sequence ID" value="CAF1118599.1"/>
    <property type="molecule type" value="Genomic_DNA"/>
</dbReference>
<proteinExistence type="predicted"/>
<dbReference type="Proteomes" id="UP000663854">
    <property type="component" value="Unassembled WGS sequence"/>
</dbReference>
<evidence type="ECO:0000313" key="4">
    <source>
        <dbReference type="Proteomes" id="UP000663854"/>
    </source>
</evidence>
<accession>A0A814HK42</accession>
<evidence type="ECO:0000313" key="1">
    <source>
        <dbReference type="EMBL" id="CAF1010904.1"/>
    </source>
</evidence>
<reference evidence="1" key="1">
    <citation type="submission" date="2021-02" db="EMBL/GenBank/DDBJ databases">
        <authorList>
            <person name="Nowell W R."/>
        </authorList>
    </citation>
    <scope>NUCLEOTIDE SEQUENCE</scope>
</reference>
<dbReference type="EMBL" id="CAJNOL010000559">
    <property type="protein sequence ID" value="CAF1115780.1"/>
    <property type="molecule type" value="Genomic_DNA"/>
</dbReference>
<organism evidence="1 4">
    <name type="scientific">Rotaria sordida</name>
    <dbReference type="NCBI Taxonomy" id="392033"/>
    <lineage>
        <taxon>Eukaryota</taxon>
        <taxon>Metazoa</taxon>
        <taxon>Spiralia</taxon>
        <taxon>Gnathifera</taxon>
        <taxon>Rotifera</taxon>
        <taxon>Eurotatoria</taxon>
        <taxon>Bdelloidea</taxon>
        <taxon>Philodinida</taxon>
        <taxon>Philodinidae</taxon>
        <taxon>Rotaria</taxon>
    </lineage>
</organism>
<sequence length="86" mass="9933">METSEIEIRKMVDQTLLAKARKARFDDLPNFSGHPSEDVERFLKSIKNITKATDESNNHEILEIVRGKLIQSAGTWFDNNEPNFKK</sequence>
<evidence type="ECO:0000313" key="2">
    <source>
        <dbReference type="EMBL" id="CAF1115780.1"/>
    </source>
</evidence>
<evidence type="ECO:0000313" key="3">
    <source>
        <dbReference type="EMBL" id="CAF1118599.1"/>
    </source>
</evidence>